<feature type="chain" id="PRO_5025393069" evidence="1">
    <location>
        <begin position="22"/>
        <end position="415"/>
    </location>
</feature>
<sequence>MVTKSAFVSLLPFWTFDFTLAQLASRCAPALTNVACVDKFAAVMPLPFSRPASPSGEGLSDLDRFHITSVDDPSFTLVRDAPFVVFNQKLGLDILGSAPTLEDVFTTDPVVHEAPIYVPELNVIIVSQFNPNILDQVLINLNNSPPTMEPFRPNPPIFGVNGGRFLNGTMYWAVAGGDAVVNGTPIVQAPGIYAIDPITRVSKPILNNYFGQRFNSPDDLVIDSAGDIFFTDPQYAFQMNLSQFAPVLNQQTYRFRPSTGEVTLIEGEIGIPNGIALSPDEKTMYISDTSSTDFVNHSPDVGFSYKSNAPKAVYAFDTVESPAGKYLLNKRPLWFPSEFGADGLHVSEDGNILGATGASVDIVTPAGELLVKIQANFTVINVQFAGPNLDELWLFGIGRISRAKLNLKGLKGGRS</sequence>
<dbReference type="InterPro" id="IPR011042">
    <property type="entry name" value="6-blade_b-propeller_TolB-like"/>
</dbReference>
<dbReference type="InterPro" id="IPR013658">
    <property type="entry name" value="SGL"/>
</dbReference>
<dbReference type="Pfam" id="PF08450">
    <property type="entry name" value="SGL"/>
    <property type="match status" value="1"/>
</dbReference>
<dbReference type="SUPFAM" id="SSF63829">
    <property type="entry name" value="Calcium-dependent phosphotriesterase"/>
    <property type="match status" value="1"/>
</dbReference>
<protein>
    <submittedName>
        <fullName evidence="3">Gluconolactonase</fullName>
    </submittedName>
</protein>
<keyword evidence="4" id="KW-1185">Reference proteome</keyword>
<name>A0A6A5W2G6_9PLEO</name>
<dbReference type="Gene3D" id="2.120.10.30">
    <property type="entry name" value="TolB, C-terminal domain"/>
    <property type="match status" value="1"/>
</dbReference>
<accession>A0A6A5W2G6</accession>
<dbReference type="PANTHER" id="PTHR47064:SF2">
    <property type="entry name" value="SMP-30_GLUCONOLACTONASE_LRE-LIKE REGION DOMAIN-CONTAINING PROTEIN-RELATED"/>
    <property type="match status" value="1"/>
</dbReference>
<dbReference type="EMBL" id="ML977643">
    <property type="protein sequence ID" value="KAF1995208.1"/>
    <property type="molecule type" value="Genomic_DNA"/>
</dbReference>
<evidence type="ECO:0000313" key="3">
    <source>
        <dbReference type="EMBL" id="KAF1995208.1"/>
    </source>
</evidence>
<evidence type="ECO:0000256" key="1">
    <source>
        <dbReference type="SAM" id="SignalP"/>
    </source>
</evidence>
<dbReference type="OrthoDB" id="423498at2759"/>
<reference evidence="3" key="1">
    <citation type="journal article" date="2020" name="Stud. Mycol.">
        <title>101 Dothideomycetes genomes: a test case for predicting lifestyles and emergence of pathogens.</title>
        <authorList>
            <person name="Haridas S."/>
            <person name="Albert R."/>
            <person name="Binder M."/>
            <person name="Bloem J."/>
            <person name="Labutti K."/>
            <person name="Salamov A."/>
            <person name="Andreopoulos B."/>
            <person name="Baker S."/>
            <person name="Barry K."/>
            <person name="Bills G."/>
            <person name="Bluhm B."/>
            <person name="Cannon C."/>
            <person name="Castanera R."/>
            <person name="Culley D."/>
            <person name="Daum C."/>
            <person name="Ezra D."/>
            <person name="Gonzalez J."/>
            <person name="Henrissat B."/>
            <person name="Kuo A."/>
            <person name="Liang C."/>
            <person name="Lipzen A."/>
            <person name="Lutzoni F."/>
            <person name="Magnuson J."/>
            <person name="Mondo S."/>
            <person name="Nolan M."/>
            <person name="Ohm R."/>
            <person name="Pangilinan J."/>
            <person name="Park H.-J."/>
            <person name="Ramirez L."/>
            <person name="Alfaro M."/>
            <person name="Sun H."/>
            <person name="Tritt A."/>
            <person name="Yoshinaga Y."/>
            <person name="Zwiers L.-H."/>
            <person name="Turgeon B."/>
            <person name="Goodwin S."/>
            <person name="Spatafora J."/>
            <person name="Crous P."/>
            <person name="Grigoriev I."/>
        </authorList>
    </citation>
    <scope>NUCLEOTIDE SEQUENCE</scope>
    <source>
        <strain evidence="3">CBS 123094</strain>
    </source>
</reference>
<dbReference type="InterPro" id="IPR052988">
    <property type="entry name" value="Oryzine_lactonohydrolase"/>
</dbReference>
<evidence type="ECO:0000313" key="4">
    <source>
        <dbReference type="Proteomes" id="UP000799779"/>
    </source>
</evidence>
<evidence type="ECO:0000259" key="2">
    <source>
        <dbReference type="Pfam" id="PF08450"/>
    </source>
</evidence>
<feature type="domain" description="SMP-30/Gluconolactonase/LRE-like region" evidence="2">
    <location>
        <begin position="190"/>
        <end position="394"/>
    </location>
</feature>
<keyword evidence="1" id="KW-0732">Signal</keyword>
<gene>
    <name evidence="3" type="ORF">P154DRAFT_349380</name>
</gene>
<dbReference type="Proteomes" id="UP000799779">
    <property type="component" value="Unassembled WGS sequence"/>
</dbReference>
<proteinExistence type="predicted"/>
<dbReference type="PANTHER" id="PTHR47064">
    <property type="entry name" value="PUTATIVE (AFU_ORTHOLOGUE AFUA_1G08990)-RELATED"/>
    <property type="match status" value="1"/>
</dbReference>
<dbReference type="AlphaFoldDB" id="A0A6A5W2G6"/>
<feature type="signal peptide" evidence="1">
    <location>
        <begin position="1"/>
        <end position="21"/>
    </location>
</feature>
<organism evidence="3 4">
    <name type="scientific">Amniculicola lignicola CBS 123094</name>
    <dbReference type="NCBI Taxonomy" id="1392246"/>
    <lineage>
        <taxon>Eukaryota</taxon>
        <taxon>Fungi</taxon>
        <taxon>Dikarya</taxon>
        <taxon>Ascomycota</taxon>
        <taxon>Pezizomycotina</taxon>
        <taxon>Dothideomycetes</taxon>
        <taxon>Pleosporomycetidae</taxon>
        <taxon>Pleosporales</taxon>
        <taxon>Amniculicolaceae</taxon>
        <taxon>Amniculicola</taxon>
    </lineage>
</organism>